<evidence type="ECO:0000256" key="3">
    <source>
        <dbReference type="ARBA" id="ARBA00022989"/>
    </source>
</evidence>
<proteinExistence type="predicted"/>
<sequence length="328" mass="38330">MVELIPYTCQDYFPKFKGVKQQVICFLYLDFSKFVENQLVKNSVHVAAFCILINIFHMIVLTQKSMRTSPIYILLLAIALIDICSLSYDVHTEVVNFFNVMKVCYSKETDYKILIINNAMDSIRSITRRCSTWLSLSIAVIRTIVIKYPMNPKIEFLSKPKTAVSIILFIFLLCSPIQLTDYFKYNIVPNDEDYKCTQYMTTEFRWYWNQVFTYYPNKKAYTYIKITESLLSKVSFIIPCVTFPIVTLILILEMRKINIQRQKLESSSETKKSKNTSKLVLCLTLPFFIAELPLGIVFWMSQSSIVLGEERFFVSLTIRAVELHYTLI</sequence>
<dbReference type="Proteomes" id="UP000008281">
    <property type="component" value="Unassembled WGS sequence"/>
</dbReference>
<feature type="transmembrane region" description="Helical" evidence="5">
    <location>
        <begin position="162"/>
        <end position="179"/>
    </location>
</feature>
<evidence type="ECO:0000313" key="8">
    <source>
        <dbReference type="Proteomes" id="UP000008281"/>
    </source>
</evidence>
<dbReference type="AlphaFoldDB" id="E3MFU3"/>
<feature type="transmembrane region" description="Helical" evidence="5">
    <location>
        <begin position="69"/>
        <end position="88"/>
    </location>
</feature>
<keyword evidence="4 5" id="KW-0472">Membrane</keyword>
<dbReference type="PANTHER" id="PTHR22751:SF288">
    <property type="entry name" value="G-PROTEIN COUPLED RECEPTORS FAMILY 1 PROFILE DOMAIN-CONTAINING PROTEIN"/>
    <property type="match status" value="1"/>
</dbReference>
<dbReference type="EMBL" id="DS268442">
    <property type="protein sequence ID" value="EFP01274.1"/>
    <property type="molecule type" value="Genomic_DNA"/>
</dbReference>
<feature type="transmembrane region" description="Helical" evidence="5">
    <location>
        <begin position="234"/>
        <end position="252"/>
    </location>
</feature>
<feature type="transmembrane region" description="Helical" evidence="5">
    <location>
        <begin position="44"/>
        <end position="62"/>
    </location>
</feature>
<evidence type="ECO:0000256" key="4">
    <source>
        <dbReference type="ARBA" id="ARBA00023136"/>
    </source>
</evidence>
<gene>
    <name evidence="7" type="ORF">CRE_24407</name>
</gene>
<dbReference type="InterPro" id="IPR017452">
    <property type="entry name" value="GPCR_Rhodpsn_7TM"/>
</dbReference>
<dbReference type="PANTHER" id="PTHR22751">
    <property type="entry name" value="G-PROTEIN COUPLED RECEPTOR-RELATED"/>
    <property type="match status" value="1"/>
</dbReference>
<evidence type="ECO:0000256" key="1">
    <source>
        <dbReference type="ARBA" id="ARBA00004370"/>
    </source>
</evidence>
<evidence type="ECO:0000256" key="2">
    <source>
        <dbReference type="ARBA" id="ARBA00022692"/>
    </source>
</evidence>
<dbReference type="STRING" id="31234.E3MFU3"/>
<dbReference type="eggNOG" id="ENOG502TFE1">
    <property type="taxonomic scope" value="Eukaryota"/>
</dbReference>
<dbReference type="SUPFAM" id="SSF81321">
    <property type="entry name" value="Family A G protein-coupled receptor-like"/>
    <property type="match status" value="1"/>
</dbReference>
<dbReference type="HOGENOM" id="CLU_043715_1_0_1"/>
<name>E3MFU3_CAERE</name>
<accession>E3MFU3</accession>
<dbReference type="InterPro" id="IPR019427">
    <property type="entry name" value="7TM_GPCR_serpentine_rcpt_Srw"/>
</dbReference>
<dbReference type="Pfam" id="PF10324">
    <property type="entry name" value="7TM_GPCR_Srw"/>
    <property type="match status" value="1"/>
</dbReference>
<feature type="transmembrane region" description="Helical" evidence="5">
    <location>
        <begin position="279"/>
        <end position="300"/>
    </location>
</feature>
<dbReference type="GO" id="GO:0016020">
    <property type="term" value="C:membrane"/>
    <property type="evidence" value="ECO:0007669"/>
    <property type="project" value="UniProtKB-SubCell"/>
</dbReference>
<evidence type="ECO:0000259" key="6">
    <source>
        <dbReference type="PROSITE" id="PS50262"/>
    </source>
</evidence>
<protein>
    <recommendedName>
        <fullName evidence="6">G-protein coupled receptors family 1 profile domain-containing protein</fullName>
    </recommendedName>
</protein>
<feature type="domain" description="G-protein coupled receptors family 1 profile" evidence="6">
    <location>
        <begin position="53"/>
        <end position="328"/>
    </location>
</feature>
<keyword evidence="3 5" id="KW-1133">Transmembrane helix</keyword>
<comment type="subcellular location">
    <subcellularLocation>
        <location evidence="1">Membrane</location>
    </subcellularLocation>
</comment>
<organism evidence="8">
    <name type="scientific">Caenorhabditis remanei</name>
    <name type="common">Caenorhabditis vulgaris</name>
    <dbReference type="NCBI Taxonomy" id="31234"/>
    <lineage>
        <taxon>Eukaryota</taxon>
        <taxon>Metazoa</taxon>
        <taxon>Ecdysozoa</taxon>
        <taxon>Nematoda</taxon>
        <taxon>Chromadorea</taxon>
        <taxon>Rhabditida</taxon>
        <taxon>Rhabditina</taxon>
        <taxon>Rhabditomorpha</taxon>
        <taxon>Rhabditoidea</taxon>
        <taxon>Rhabditidae</taxon>
        <taxon>Peloderinae</taxon>
        <taxon>Caenorhabditis</taxon>
    </lineage>
</organism>
<reference evidence="7" key="1">
    <citation type="submission" date="2007-07" db="EMBL/GenBank/DDBJ databases">
        <title>PCAP assembly of the Caenorhabditis remanei genome.</title>
        <authorList>
            <consortium name="The Caenorhabditis remanei Sequencing Consortium"/>
            <person name="Wilson R.K."/>
        </authorList>
    </citation>
    <scope>NUCLEOTIDE SEQUENCE [LARGE SCALE GENOMIC DNA]</scope>
    <source>
        <strain evidence="7">PB4641</strain>
    </source>
</reference>
<dbReference type="GO" id="GO:0008528">
    <property type="term" value="F:G protein-coupled peptide receptor activity"/>
    <property type="evidence" value="ECO:0007669"/>
    <property type="project" value="InterPro"/>
</dbReference>
<dbReference type="Gene3D" id="1.20.1070.10">
    <property type="entry name" value="Rhodopsin 7-helix transmembrane proteins"/>
    <property type="match status" value="1"/>
</dbReference>
<keyword evidence="8" id="KW-1185">Reference proteome</keyword>
<evidence type="ECO:0000256" key="5">
    <source>
        <dbReference type="SAM" id="Phobius"/>
    </source>
</evidence>
<dbReference type="PROSITE" id="PS50262">
    <property type="entry name" value="G_PROTEIN_RECEP_F1_2"/>
    <property type="match status" value="1"/>
</dbReference>
<dbReference type="InParanoid" id="E3MFU3"/>
<evidence type="ECO:0000313" key="7">
    <source>
        <dbReference type="EMBL" id="EFP01274.1"/>
    </source>
</evidence>
<keyword evidence="2 5" id="KW-0812">Transmembrane</keyword>